<organism evidence="15 16">
    <name type="scientific">Coniophora puteana (strain RWD-64-598)</name>
    <name type="common">Brown rot fungus</name>
    <dbReference type="NCBI Taxonomy" id="741705"/>
    <lineage>
        <taxon>Eukaryota</taxon>
        <taxon>Fungi</taxon>
        <taxon>Dikarya</taxon>
        <taxon>Basidiomycota</taxon>
        <taxon>Agaricomycotina</taxon>
        <taxon>Agaricomycetes</taxon>
        <taxon>Agaricomycetidae</taxon>
        <taxon>Boletales</taxon>
        <taxon>Coniophorineae</taxon>
        <taxon>Coniophoraceae</taxon>
        <taxon>Coniophora</taxon>
    </lineage>
</organism>
<reference evidence="16" key="1">
    <citation type="journal article" date="2012" name="Science">
        <title>The Paleozoic origin of enzymatic lignin decomposition reconstructed from 31 fungal genomes.</title>
        <authorList>
            <person name="Floudas D."/>
            <person name="Binder M."/>
            <person name="Riley R."/>
            <person name="Barry K."/>
            <person name="Blanchette R.A."/>
            <person name="Henrissat B."/>
            <person name="Martinez A.T."/>
            <person name="Otillar R."/>
            <person name="Spatafora J.W."/>
            <person name="Yadav J.S."/>
            <person name="Aerts A."/>
            <person name="Benoit I."/>
            <person name="Boyd A."/>
            <person name="Carlson A."/>
            <person name="Copeland A."/>
            <person name="Coutinho P.M."/>
            <person name="de Vries R.P."/>
            <person name="Ferreira P."/>
            <person name="Findley K."/>
            <person name="Foster B."/>
            <person name="Gaskell J."/>
            <person name="Glotzer D."/>
            <person name="Gorecki P."/>
            <person name="Heitman J."/>
            <person name="Hesse C."/>
            <person name="Hori C."/>
            <person name="Igarashi K."/>
            <person name="Jurgens J.A."/>
            <person name="Kallen N."/>
            <person name="Kersten P."/>
            <person name="Kohler A."/>
            <person name="Kuees U."/>
            <person name="Kumar T.K.A."/>
            <person name="Kuo A."/>
            <person name="LaButti K."/>
            <person name="Larrondo L.F."/>
            <person name="Lindquist E."/>
            <person name="Ling A."/>
            <person name="Lombard V."/>
            <person name="Lucas S."/>
            <person name="Lundell T."/>
            <person name="Martin R."/>
            <person name="McLaughlin D.J."/>
            <person name="Morgenstern I."/>
            <person name="Morin E."/>
            <person name="Murat C."/>
            <person name="Nagy L.G."/>
            <person name="Nolan M."/>
            <person name="Ohm R.A."/>
            <person name="Patyshakuliyeva A."/>
            <person name="Rokas A."/>
            <person name="Ruiz-Duenas F.J."/>
            <person name="Sabat G."/>
            <person name="Salamov A."/>
            <person name="Samejima M."/>
            <person name="Schmutz J."/>
            <person name="Slot J.C."/>
            <person name="St John F."/>
            <person name="Stenlid J."/>
            <person name="Sun H."/>
            <person name="Sun S."/>
            <person name="Syed K."/>
            <person name="Tsang A."/>
            <person name="Wiebenga A."/>
            <person name="Young D."/>
            <person name="Pisabarro A."/>
            <person name="Eastwood D.C."/>
            <person name="Martin F."/>
            <person name="Cullen D."/>
            <person name="Grigoriev I.V."/>
            <person name="Hibbett D.S."/>
        </authorList>
    </citation>
    <scope>NUCLEOTIDE SEQUENCE [LARGE SCALE GENOMIC DNA]</scope>
    <source>
        <strain evidence="16">RWD-64-598 SS2</strain>
    </source>
</reference>
<dbReference type="OMA" id="KEAWGAH"/>
<evidence type="ECO:0000256" key="8">
    <source>
        <dbReference type="ARBA" id="ARBA00022989"/>
    </source>
</evidence>
<dbReference type="InterPro" id="IPR036396">
    <property type="entry name" value="Cyt_P450_sf"/>
</dbReference>
<keyword evidence="9" id="KW-0560">Oxidoreductase</keyword>
<comment type="cofactor">
    <cofactor evidence="1 13">
        <name>heme</name>
        <dbReference type="ChEBI" id="CHEBI:30413"/>
    </cofactor>
</comment>
<evidence type="ECO:0000256" key="5">
    <source>
        <dbReference type="ARBA" id="ARBA00022617"/>
    </source>
</evidence>
<name>R7SEA8_CONPW</name>
<accession>R7SEA8</accession>
<dbReference type="GO" id="GO:0005506">
    <property type="term" value="F:iron ion binding"/>
    <property type="evidence" value="ECO:0007669"/>
    <property type="project" value="InterPro"/>
</dbReference>
<dbReference type="SUPFAM" id="SSF48264">
    <property type="entry name" value="Cytochrome P450"/>
    <property type="match status" value="1"/>
</dbReference>
<dbReference type="InterPro" id="IPR002401">
    <property type="entry name" value="Cyt_P450_E_grp-I"/>
</dbReference>
<evidence type="ECO:0000256" key="2">
    <source>
        <dbReference type="ARBA" id="ARBA00004370"/>
    </source>
</evidence>
<feature type="binding site" description="axial binding residue" evidence="13">
    <location>
        <position position="488"/>
    </location>
    <ligand>
        <name>heme</name>
        <dbReference type="ChEBI" id="CHEBI:30413"/>
    </ligand>
    <ligandPart>
        <name>Fe</name>
        <dbReference type="ChEBI" id="CHEBI:18248"/>
    </ligandPart>
</feature>
<dbReference type="Proteomes" id="UP000053558">
    <property type="component" value="Unassembled WGS sequence"/>
</dbReference>
<evidence type="ECO:0000256" key="9">
    <source>
        <dbReference type="ARBA" id="ARBA00023002"/>
    </source>
</evidence>
<dbReference type="PANTHER" id="PTHR24305">
    <property type="entry name" value="CYTOCHROME P450"/>
    <property type="match status" value="1"/>
</dbReference>
<feature type="transmembrane region" description="Helical" evidence="14">
    <location>
        <begin position="240"/>
        <end position="260"/>
    </location>
</feature>
<evidence type="ECO:0000256" key="11">
    <source>
        <dbReference type="ARBA" id="ARBA00023033"/>
    </source>
</evidence>
<dbReference type="RefSeq" id="XP_007775793.1">
    <property type="nucleotide sequence ID" value="XM_007777603.1"/>
</dbReference>
<dbReference type="GO" id="GO:0016020">
    <property type="term" value="C:membrane"/>
    <property type="evidence" value="ECO:0007669"/>
    <property type="project" value="UniProtKB-SubCell"/>
</dbReference>
<dbReference type="PRINTS" id="PR00463">
    <property type="entry name" value="EP450I"/>
</dbReference>
<keyword evidence="12 14" id="KW-0472">Membrane</keyword>
<dbReference type="Pfam" id="PF00067">
    <property type="entry name" value="p450"/>
    <property type="match status" value="1"/>
</dbReference>
<dbReference type="OrthoDB" id="1470350at2759"/>
<evidence type="ECO:0000256" key="3">
    <source>
        <dbReference type="ARBA" id="ARBA00004721"/>
    </source>
</evidence>
<dbReference type="Gene3D" id="1.10.630.10">
    <property type="entry name" value="Cytochrome P450"/>
    <property type="match status" value="1"/>
</dbReference>
<dbReference type="EMBL" id="JH711595">
    <property type="protein sequence ID" value="EIW74082.1"/>
    <property type="molecule type" value="Genomic_DNA"/>
</dbReference>
<evidence type="ECO:0000256" key="1">
    <source>
        <dbReference type="ARBA" id="ARBA00001971"/>
    </source>
</evidence>
<dbReference type="GO" id="GO:0004497">
    <property type="term" value="F:monooxygenase activity"/>
    <property type="evidence" value="ECO:0007669"/>
    <property type="project" value="UniProtKB-KW"/>
</dbReference>
<sequence>MSSILDSLPQVSVDSLQEAVLSLRPLNVAAISVGVWLLLKVARTARRRLASTRLRGPPRADLFFGQGRYVEESKDTASIYEAWEHEYGSVFSIPWTLGMTKVVLCDPKAVTHFYQYETTRYDKSKVNKHLTRNLAGDSVILAIGDDHKRQRKAMTPAFSNASIRNVTSTFYDSAYKVVEAWSSILESSNDNIIEVQGWMSRVSLDSIGVAGFSHDFGTLDGKYSKVADVFERFQSTKPGVFFNISILIGLVFPAIMKLPIARLALAKELNGALSVVAKDLIERMRQEKAGLAEGQSDNSVIGLLIKAGSPGAELYMSEDEVLSQIKLLLVAGYETTSISLSWALTELAKNKDVQTKLREELSQFVGKDPTYEQLNNGLPYLDAVVLETLRIHAPVPETTRLAAEDDVIPLSEPIKDASGTPRDHIVVAEGTQVTVSIHFVNRSEKFWGPDAKQFKPERWLNPDGLESRAKEIQGHKHLLTFADGPRMCLGKAFALSEFKAVLSTLVRNFEFDMRDAKAEVEIARGLLPRPRIVGEQKVDLPLRVTRL</sequence>
<dbReference type="PANTHER" id="PTHR24305:SF166">
    <property type="entry name" value="CYTOCHROME P450 12A4, MITOCHONDRIAL-RELATED"/>
    <property type="match status" value="1"/>
</dbReference>
<evidence type="ECO:0000256" key="6">
    <source>
        <dbReference type="ARBA" id="ARBA00022692"/>
    </source>
</evidence>
<comment type="similarity">
    <text evidence="4">Belongs to the cytochrome P450 family.</text>
</comment>
<comment type="subcellular location">
    <subcellularLocation>
        <location evidence="2">Membrane</location>
    </subcellularLocation>
</comment>
<protein>
    <submittedName>
        <fullName evidence="15">Cytochrome P450</fullName>
    </submittedName>
</protein>
<dbReference type="AlphaFoldDB" id="R7SEA8"/>
<evidence type="ECO:0000256" key="13">
    <source>
        <dbReference type="PIRSR" id="PIRSR602401-1"/>
    </source>
</evidence>
<evidence type="ECO:0000256" key="7">
    <source>
        <dbReference type="ARBA" id="ARBA00022723"/>
    </source>
</evidence>
<dbReference type="GO" id="GO:0020037">
    <property type="term" value="F:heme binding"/>
    <property type="evidence" value="ECO:0007669"/>
    <property type="project" value="InterPro"/>
</dbReference>
<evidence type="ECO:0000256" key="10">
    <source>
        <dbReference type="ARBA" id="ARBA00023004"/>
    </source>
</evidence>
<gene>
    <name evidence="15" type="ORF">CONPUDRAFT_133488</name>
</gene>
<proteinExistence type="inferred from homology"/>
<keyword evidence="6 14" id="KW-0812">Transmembrane</keyword>
<keyword evidence="11" id="KW-0503">Monooxygenase</keyword>
<dbReference type="PRINTS" id="PR00385">
    <property type="entry name" value="P450"/>
</dbReference>
<dbReference type="CDD" id="cd11069">
    <property type="entry name" value="CYP_FUM15-like"/>
    <property type="match status" value="1"/>
</dbReference>
<comment type="pathway">
    <text evidence="3">Secondary metabolite biosynthesis; terpenoid biosynthesis.</text>
</comment>
<keyword evidence="8 14" id="KW-1133">Transmembrane helix</keyword>
<dbReference type="GeneID" id="19200483"/>
<dbReference type="InterPro" id="IPR050121">
    <property type="entry name" value="Cytochrome_P450_monoxygenase"/>
</dbReference>
<keyword evidence="5 13" id="KW-0349">Heme</keyword>
<evidence type="ECO:0000256" key="12">
    <source>
        <dbReference type="ARBA" id="ARBA00023136"/>
    </source>
</evidence>
<dbReference type="KEGG" id="cput:CONPUDRAFT_133488"/>
<feature type="transmembrane region" description="Helical" evidence="14">
    <location>
        <begin position="20"/>
        <end position="39"/>
    </location>
</feature>
<dbReference type="eggNOG" id="KOG0157">
    <property type="taxonomic scope" value="Eukaryota"/>
</dbReference>
<keyword evidence="16" id="KW-1185">Reference proteome</keyword>
<evidence type="ECO:0000256" key="14">
    <source>
        <dbReference type="SAM" id="Phobius"/>
    </source>
</evidence>
<keyword evidence="7 13" id="KW-0479">Metal-binding</keyword>
<dbReference type="GO" id="GO:0016705">
    <property type="term" value="F:oxidoreductase activity, acting on paired donors, with incorporation or reduction of molecular oxygen"/>
    <property type="evidence" value="ECO:0007669"/>
    <property type="project" value="InterPro"/>
</dbReference>
<evidence type="ECO:0000313" key="16">
    <source>
        <dbReference type="Proteomes" id="UP000053558"/>
    </source>
</evidence>
<keyword evidence="10 13" id="KW-0408">Iron</keyword>
<evidence type="ECO:0000256" key="4">
    <source>
        <dbReference type="ARBA" id="ARBA00010617"/>
    </source>
</evidence>
<dbReference type="InterPro" id="IPR001128">
    <property type="entry name" value="Cyt_P450"/>
</dbReference>
<evidence type="ECO:0000313" key="15">
    <source>
        <dbReference type="EMBL" id="EIW74082.1"/>
    </source>
</evidence>